<dbReference type="InterPro" id="IPR008030">
    <property type="entry name" value="NmrA-like"/>
</dbReference>
<gene>
    <name evidence="4" type="ORF">B0T19DRAFT_472846</name>
</gene>
<dbReference type="InterPro" id="IPR045312">
    <property type="entry name" value="PCBER-like"/>
</dbReference>
<dbReference type="Pfam" id="PF05368">
    <property type="entry name" value="NmrA"/>
    <property type="match status" value="1"/>
</dbReference>
<keyword evidence="1" id="KW-0521">NADP</keyword>
<organism evidence="4 5">
    <name type="scientific">Cercophora scortea</name>
    <dbReference type="NCBI Taxonomy" id="314031"/>
    <lineage>
        <taxon>Eukaryota</taxon>
        <taxon>Fungi</taxon>
        <taxon>Dikarya</taxon>
        <taxon>Ascomycota</taxon>
        <taxon>Pezizomycotina</taxon>
        <taxon>Sordariomycetes</taxon>
        <taxon>Sordariomycetidae</taxon>
        <taxon>Sordariales</taxon>
        <taxon>Lasiosphaeriaceae</taxon>
        <taxon>Cercophora</taxon>
    </lineage>
</organism>
<dbReference type="GO" id="GO:0016491">
    <property type="term" value="F:oxidoreductase activity"/>
    <property type="evidence" value="ECO:0007669"/>
    <property type="project" value="UniProtKB-KW"/>
</dbReference>
<evidence type="ECO:0000313" key="4">
    <source>
        <dbReference type="EMBL" id="KAK3331839.1"/>
    </source>
</evidence>
<dbReference type="Proteomes" id="UP001286456">
    <property type="component" value="Unassembled WGS sequence"/>
</dbReference>
<evidence type="ECO:0000256" key="1">
    <source>
        <dbReference type="ARBA" id="ARBA00022857"/>
    </source>
</evidence>
<dbReference type="InterPro" id="IPR051609">
    <property type="entry name" value="NmrA/Isoflavone_reductase-like"/>
</dbReference>
<keyword evidence="5" id="KW-1185">Reference proteome</keyword>
<name>A0AAE0IV68_9PEZI</name>
<dbReference type="Gene3D" id="3.90.25.10">
    <property type="entry name" value="UDP-galactose 4-epimerase, domain 1"/>
    <property type="match status" value="1"/>
</dbReference>
<dbReference type="PANTHER" id="PTHR47706:SF1">
    <property type="entry name" value="CIPA-LIKE, PUTATIVE (AFU_ORTHOLOGUE AFUA_1G12460)-RELATED"/>
    <property type="match status" value="1"/>
</dbReference>
<dbReference type="AlphaFoldDB" id="A0AAE0IV68"/>
<dbReference type="SUPFAM" id="SSF51735">
    <property type="entry name" value="NAD(P)-binding Rossmann-fold domains"/>
    <property type="match status" value="1"/>
</dbReference>
<protein>
    <recommendedName>
        <fullName evidence="3">NmrA-like domain-containing protein</fullName>
    </recommendedName>
</protein>
<dbReference type="CDD" id="cd05259">
    <property type="entry name" value="PCBER_SDR_a"/>
    <property type="match status" value="1"/>
</dbReference>
<comment type="caution">
    <text evidence="4">The sequence shown here is derived from an EMBL/GenBank/DDBJ whole genome shotgun (WGS) entry which is preliminary data.</text>
</comment>
<evidence type="ECO:0000259" key="3">
    <source>
        <dbReference type="Pfam" id="PF05368"/>
    </source>
</evidence>
<evidence type="ECO:0000313" key="5">
    <source>
        <dbReference type="Proteomes" id="UP001286456"/>
    </source>
</evidence>
<reference evidence="4" key="1">
    <citation type="journal article" date="2023" name="Mol. Phylogenet. Evol.">
        <title>Genome-scale phylogeny and comparative genomics of the fungal order Sordariales.</title>
        <authorList>
            <person name="Hensen N."/>
            <person name="Bonometti L."/>
            <person name="Westerberg I."/>
            <person name="Brannstrom I.O."/>
            <person name="Guillou S."/>
            <person name="Cros-Aarteil S."/>
            <person name="Calhoun S."/>
            <person name="Haridas S."/>
            <person name="Kuo A."/>
            <person name="Mondo S."/>
            <person name="Pangilinan J."/>
            <person name="Riley R."/>
            <person name="LaButti K."/>
            <person name="Andreopoulos B."/>
            <person name="Lipzen A."/>
            <person name="Chen C."/>
            <person name="Yan M."/>
            <person name="Daum C."/>
            <person name="Ng V."/>
            <person name="Clum A."/>
            <person name="Steindorff A."/>
            <person name="Ohm R.A."/>
            <person name="Martin F."/>
            <person name="Silar P."/>
            <person name="Natvig D.O."/>
            <person name="Lalanne C."/>
            <person name="Gautier V."/>
            <person name="Ament-Velasquez S.L."/>
            <person name="Kruys A."/>
            <person name="Hutchinson M.I."/>
            <person name="Powell A.J."/>
            <person name="Barry K."/>
            <person name="Miller A.N."/>
            <person name="Grigoriev I.V."/>
            <person name="Debuchy R."/>
            <person name="Gladieux P."/>
            <person name="Hiltunen Thoren M."/>
            <person name="Johannesson H."/>
        </authorList>
    </citation>
    <scope>NUCLEOTIDE SEQUENCE</scope>
    <source>
        <strain evidence="4">SMH4131-1</strain>
    </source>
</reference>
<dbReference type="EMBL" id="JAUEPO010000002">
    <property type="protein sequence ID" value="KAK3331839.1"/>
    <property type="molecule type" value="Genomic_DNA"/>
</dbReference>
<dbReference type="Gene3D" id="3.40.50.720">
    <property type="entry name" value="NAD(P)-binding Rossmann-like Domain"/>
    <property type="match status" value="1"/>
</dbReference>
<keyword evidence="2" id="KW-0560">Oxidoreductase</keyword>
<proteinExistence type="predicted"/>
<dbReference type="PANTHER" id="PTHR47706">
    <property type="entry name" value="NMRA-LIKE FAMILY PROTEIN"/>
    <property type="match status" value="1"/>
</dbReference>
<sequence>MAQRFPSVALIGATGNLGAPVLQALLQAQPPFEYITVLTRSAPSNPSVYPPNVHVKVVDYASKDSLISALTGVDALVSTVAPGSIDVQKTTIDAAVAAGVKFFVPSEFGLASNDNRLNRDFDDWASKVEIQQYLAGQPIEYTLIFTGLFLDWGMQGFLLNLKKKTVELWDDGEAVLALTTVGSIGKAVVSVLEGKAGGKTEVRVKDIQLSQRRLFELAQEAVGSEGWTVTKLDTAAAHALAKENVKNGLRDVSYAFLKRAISGGYGSLWGAEEDDSETLGLKEWTKKDVVELVKKLAEEK</sequence>
<dbReference type="InterPro" id="IPR036291">
    <property type="entry name" value="NAD(P)-bd_dom_sf"/>
</dbReference>
<reference evidence="4" key="2">
    <citation type="submission" date="2023-06" db="EMBL/GenBank/DDBJ databases">
        <authorList>
            <consortium name="Lawrence Berkeley National Laboratory"/>
            <person name="Haridas S."/>
            <person name="Hensen N."/>
            <person name="Bonometti L."/>
            <person name="Westerberg I."/>
            <person name="Brannstrom I.O."/>
            <person name="Guillou S."/>
            <person name="Cros-Aarteil S."/>
            <person name="Calhoun S."/>
            <person name="Kuo A."/>
            <person name="Mondo S."/>
            <person name="Pangilinan J."/>
            <person name="Riley R."/>
            <person name="Labutti K."/>
            <person name="Andreopoulos B."/>
            <person name="Lipzen A."/>
            <person name="Chen C."/>
            <person name="Yanf M."/>
            <person name="Daum C."/>
            <person name="Ng V."/>
            <person name="Clum A."/>
            <person name="Steindorff A."/>
            <person name="Ohm R."/>
            <person name="Martin F."/>
            <person name="Silar P."/>
            <person name="Natvig D."/>
            <person name="Lalanne C."/>
            <person name="Gautier V."/>
            <person name="Ament-Velasquez S.L."/>
            <person name="Kruys A."/>
            <person name="Hutchinson M.I."/>
            <person name="Powell A.J."/>
            <person name="Barry K."/>
            <person name="Miller A.N."/>
            <person name="Grigoriev I.V."/>
            <person name="Debuchy R."/>
            <person name="Gladieux P."/>
            <person name="Thoren M.H."/>
            <person name="Johannesson H."/>
        </authorList>
    </citation>
    <scope>NUCLEOTIDE SEQUENCE</scope>
    <source>
        <strain evidence="4">SMH4131-1</strain>
    </source>
</reference>
<feature type="domain" description="NmrA-like" evidence="3">
    <location>
        <begin position="8"/>
        <end position="173"/>
    </location>
</feature>
<accession>A0AAE0IV68</accession>
<evidence type="ECO:0000256" key="2">
    <source>
        <dbReference type="ARBA" id="ARBA00023002"/>
    </source>
</evidence>